<dbReference type="EMBL" id="JAQJAN010000009">
    <property type="protein sequence ID" value="KAJ5720081.1"/>
    <property type="molecule type" value="Genomic_DNA"/>
</dbReference>
<evidence type="ECO:0000313" key="2">
    <source>
        <dbReference type="Proteomes" id="UP001215712"/>
    </source>
</evidence>
<reference evidence="1" key="2">
    <citation type="submission" date="2023-01" db="EMBL/GenBank/DDBJ databases">
        <authorList>
            <person name="Petersen C."/>
        </authorList>
    </citation>
    <scope>NUCLEOTIDE SEQUENCE</scope>
    <source>
        <strain evidence="1">IBT 17514</strain>
    </source>
</reference>
<name>A0AAD6HJP3_9EURO</name>
<proteinExistence type="predicted"/>
<gene>
    <name evidence="1" type="ORF">N7493_006959</name>
</gene>
<reference evidence="1" key="1">
    <citation type="journal article" date="2023" name="IMA Fungus">
        <title>Comparative genomic study of the Penicillium genus elucidates a diverse pangenome and 15 lateral gene transfer events.</title>
        <authorList>
            <person name="Petersen C."/>
            <person name="Sorensen T."/>
            <person name="Nielsen M.R."/>
            <person name="Sondergaard T.E."/>
            <person name="Sorensen J.L."/>
            <person name="Fitzpatrick D.A."/>
            <person name="Frisvad J.C."/>
            <person name="Nielsen K.L."/>
        </authorList>
    </citation>
    <scope>NUCLEOTIDE SEQUENCE</scope>
    <source>
        <strain evidence="1">IBT 17514</strain>
    </source>
</reference>
<dbReference type="Proteomes" id="UP001215712">
    <property type="component" value="Unassembled WGS sequence"/>
</dbReference>
<accession>A0AAD6HJP3</accession>
<sequence length="92" mass="10211">MRLVAVLTQDTDADVSWNWVNQAIWATVEADLAIVHAEELSYDNSTVENLGTETRAGIPLSTVKKEVPNDQEGITVHTAWNVECNQYSHSNV</sequence>
<organism evidence="1 2">
    <name type="scientific">Penicillium malachiteum</name>
    <dbReference type="NCBI Taxonomy" id="1324776"/>
    <lineage>
        <taxon>Eukaryota</taxon>
        <taxon>Fungi</taxon>
        <taxon>Dikarya</taxon>
        <taxon>Ascomycota</taxon>
        <taxon>Pezizomycotina</taxon>
        <taxon>Eurotiomycetes</taxon>
        <taxon>Eurotiomycetidae</taxon>
        <taxon>Eurotiales</taxon>
        <taxon>Aspergillaceae</taxon>
        <taxon>Penicillium</taxon>
    </lineage>
</organism>
<evidence type="ECO:0000313" key="1">
    <source>
        <dbReference type="EMBL" id="KAJ5720081.1"/>
    </source>
</evidence>
<dbReference type="AlphaFoldDB" id="A0AAD6HJP3"/>
<comment type="caution">
    <text evidence="1">The sequence shown here is derived from an EMBL/GenBank/DDBJ whole genome shotgun (WGS) entry which is preliminary data.</text>
</comment>
<keyword evidence="2" id="KW-1185">Reference proteome</keyword>
<protein>
    <submittedName>
        <fullName evidence="1">Uncharacterized protein</fullName>
    </submittedName>
</protein>